<name>A0A7S7NPK4_PALFE</name>
<feature type="domain" description="DUF4159" evidence="1">
    <location>
        <begin position="82"/>
        <end position="282"/>
    </location>
</feature>
<dbReference type="Gene3D" id="3.40.50.12140">
    <property type="entry name" value="Domain of unknown function DUF4159"/>
    <property type="match status" value="1"/>
</dbReference>
<dbReference type="InterPro" id="IPR025297">
    <property type="entry name" value="DUF4159"/>
</dbReference>
<dbReference type="Pfam" id="PF13709">
    <property type="entry name" value="DUF4159"/>
    <property type="match status" value="1"/>
</dbReference>
<sequence length="284" mass="32790">MEWTKPVRAAVSGLAVIASLCAFQRPFREFPGVEYSPGEIPLPADHQEKTEFAFARLMFPGGGVDDGYYPRYQGDYRLGLSLWTQDYPRADRHFSLAVRRLTRIHTRSVEQVVDLDSNDVYNWPWIYAVQVGEWGLTQKEALVLREYLLRGGFFMADDLHGQYEWDLFARTMKMAFPDRPIVDIEDGDAAFHTVYDLDERYQLPGWAHLRQGYKRPIHALGPEDGKGAHWRGIYDDRGRLMVAISYNSDVGDAWEWADEPQYPERCADLAIRLGINYIAYAMTH</sequence>
<evidence type="ECO:0000313" key="3">
    <source>
        <dbReference type="Proteomes" id="UP000593892"/>
    </source>
</evidence>
<dbReference type="Proteomes" id="UP000593892">
    <property type="component" value="Chromosome"/>
</dbReference>
<keyword evidence="3" id="KW-1185">Reference proteome</keyword>
<evidence type="ECO:0000313" key="2">
    <source>
        <dbReference type="EMBL" id="QOY87437.1"/>
    </source>
</evidence>
<organism evidence="2 3">
    <name type="scientific">Paludibaculum fermentans</name>
    <dbReference type="NCBI Taxonomy" id="1473598"/>
    <lineage>
        <taxon>Bacteria</taxon>
        <taxon>Pseudomonadati</taxon>
        <taxon>Acidobacteriota</taxon>
        <taxon>Terriglobia</taxon>
        <taxon>Bryobacterales</taxon>
        <taxon>Bryobacteraceae</taxon>
        <taxon>Paludibaculum</taxon>
    </lineage>
</organism>
<accession>A0A7S7NPK4</accession>
<dbReference type="RefSeq" id="WP_194449106.1">
    <property type="nucleotide sequence ID" value="NZ_CP063849.1"/>
</dbReference>
<evidence type="ECO:0000259" key="1">
    <source>
        <dbReference type="Pfam" id="PF13709"/>
    </source>
</evidence>
<protein>
    <submittedName>
        <fullName evidence="2">DUF4159 domain-containing protein</fullName>
    </submittedName>
</protein>
<dbReference type="AlphaFoldDB" id="A0A7S7NPK4"/>
<reference evidence="2 3" key="1">
    <citation type="submission" date="2020-10" db="EMBL/GenBank/DDBJ databases">
        <title>Complete genome sequence of Paludibaculum fermentans P105T, a facultatively anaerobic acidobacterium capable of dissimilatory Fe(III) reduction.</title>
        <authorList>
            <person name="Dedysh S.N."/>
            <person name="Beletsky A.V."/>
            <person name="Kulichevskaya I.S."/>
            <person name="Mardanov A.V."/>
            <person name="Ravin N.V."/>
        </authorList>
    </citation>
    <scope>NUCLEOTIDE SEQUENCE [LARGE SCALE GENOMIC DNA]</scope>
    <source>
        <strain evidence="2 3">P105</strain>
    </source>
</reference>
<proteinExistence type="predicted"/>
<dbReference type="EMBL" id="CP063849">
    <property type="protein sequence ID" value="QOY87437.1"/>
    <property type="molecule type" value="Genomic_DNA"/>
</dbReference>
<dbReference type="KEGG" id="pfer:IRI77_32540"/>
<gene>
    <name evidence="2" type="ORF">IRI77_32540</name>
</gene>